<dbReference type="Gene3D" id="1.10.10.10">
    <property type="entry name" value="Winged helix-like DNA-binding domain superfamily/Winged helix DNA-binding domain"/>
    <property type="match status" value="1"/>
</dbReference>
<protein>
    <recommendedName>
        <fullName evidence="1">Tc1-like transposase DDE domain-containing protein</fullName>
    </recommendedName>
</protein>
<dbReference type="InterPro" id="IPR036388">
    <property type="entry name" value="WH-like_DNA-bd_sf"/>
</dbReference>
<dbReference type="Pfam" id="PF13358">
    <property type="entry name" value="DDE_3"/>
    <property type="match status" value="1"/>
</dbReference>
<gene>
    <name evidence="2" type="ORF">RIMI_LOCUS116570</name>
</gene>
<sequence>MSNLKSISKDLNVPVCTVRSVIKKFKAHGTVANLPRCGRKRKIDKRFQRKIVRMLDKEPRLTSKQVQAALQSEGTTVSTRTIHRRLNEKGLYARALKMKRGWVFQHDNDPKHTARATKEWLRKKHFKVLEWPSQSPDLNPIENLWRELKVRVAKRKAKNITALEEICMEEWANIPTTVCGNLVKTYRKRLTSVIANKGYITNVIKKFKAHGTVANLPRCGRKRKIDKRFQRKIVRMLDKEPRLTSKQVQAALQSEGTTVSTRTIHRRLNEKGLYAVKFFFESTKRDILQLPLTIGNLHNLSLQERKAIGSFKNNDSIIIREADKGWNMVLWPTHLYLEEANRQLNNPNFYVRLPSDPTEVFLERLHKLINQAAVMGNISTNEIKFMWVENPVIRTFYLLPKVHQNTRKPPGRPIVYSIGSICERVCTYIDFFIQPIALSLPSFIKYTADFIRICRNFTLTGHELLVTCDVESLYSNINHSHGIKAYCLFSLNDSAGKTVSMILLF</sequence>
<reference evidence="2" key="1">
    <citation type="submission" date="2023-07" db="EMBL/GenBank/DDBJ databases">
        <authorList>
            <person name="Stuckert A."/>
        </authorList>
    </citation>
    <scope>NUCLEOTIDE SEQUENCE</scope>
</reference>
<dbReference type="InterPro" id="IPR009057">
    <property type="entry name" value="Homeodomain-like_sf"/>
</dbReference>
<dbReference type="EMBL" id="CAUEEQ010000095">
    <property type="protein sequence ID" value="CAJ0915836.1"/>
    <property type="molecule type" value="Genomic_DNA"/>
</dbReference>
<evidence type="ECO:0000313" key="2">
    <source>
        <dbReference type="EMBL" id="CAJ0915836.1"/>
    </source>
</evidence>
<dbReference type="PANTHER" id="PTHR21301">
    <property type="entry name" value="REVERSE TRANSCRIPTASE"/>
    <property type="match status" value="1"/>
</dbReference>
<dbReference type="Proteomes" id="UP001176940">
    <property type="component" value="Unassembled WGS sequence"/>
</dbReference>
<proteinExistence type="predicted"/>
<organism evidence="2 3">
    <name type="scientific">Ranitomeya imitator</name>
    <name type="common">mimic poison frog</name>
    <dbReference type="NCBI Taxonomy" id="111125"/>
    <lineage>
        <taxon>Eukaryota</taxon>
        <taxon>Metazoa</taxon>
        <taxon>Chordata</taxon>
        <taxon>Craniata</taxon>
        <taxon>Vertebrata</taxon>
        <taxon>Euteleostomi</taxon>
        <taxon>Amphibia</taxon>
        <taxon>Batrachia</taxon>
        <taxon>Anura</taxon>
        <taxon>Neobatrachia</taxon>
        <taxon>Hyloidea</taxon>
        <taxon>Dendrobatidae</taxon>
        <taxon>Dendrobatinae</taxon>
        <taxon>Ranitomeya</taxon>
    </lineage>
</organism>
<dbReference type="InterPro" id="IPR036397">
    <property type="entry name" value="RNaseH_sf"/>
</dbReference>
<comment type="caution">
    <text evidence="2">The sequence shown here is derived from an EMBL/GenBank/DDBJ whole genome shotgun (WGS) entry which is preliminary data.</text>
</comment>
<evidence type="ECO:0000259" key="1">
    <source>
        <dbReference type="Pfam" id="PF13358"/>
    </source>
</evidence>
<dbReference type="InterPro" id="IPR038717">
    <property type="entry name" value="Tc1-like_DDE_dom"/>
</dbReference>
<dbReference type="SUPFAM" id="SSF46689">
    <property type="entry name" value="Homeodomain-like"/>
    <property type="match status" value="2"/>
</dbReference>
<dbReference type="Pfam" id="PF13565">
    <property type="entry name" value="HTH_32"/>
    <property type="match status" value="2"/>
</dbReference>
<keyword evidence="3" id="KW-1185">Reference proteome</keyword>
<feature type="domain" description="Tc1-like transposase DDE" evidence="1">
    <location>
        <begin position="99"/>
        <end position="163"/>
    </location>
</feature>
<evidence type="ECO:0000313" key="3">
    <source>
        <dbReference type="Proteomes" id="UP001176940"/>
    </source>
</evidence>
<dbReference type="PANTHER" id="PTHR21301:SF12">
    <property type="match status" value="1"/>
</dbReference>
<name>A0ABN9KRN8_9NEOB</name>
<accession>A0ABN9KRN8</accession>
<dbReference type="Gene3D" id="3.30.420.10">
    <property type="entry name" value="Ribonuclease H-like superfamily/Ribonuclease H"/>
    <property type="match status" value="1"/>
</dbReference>